<comment type="caution">
    <text evidence="2">The sequence shown here is derived from an EMBL/GenBank/DDBJ whole genome shotgun (WGS) entry which is preliminary data.</text>
</comment>
<proteinExistence type="predicted"/>
<feature type="region of interest" description="Disordered" evidence="1">
    <location>
        <begin position="67"/>
        <end position="166"/>
    </location>
</feature>
<evidence type="ECO:0000256" key="1">
    <source>
        <dbReference type="SAM" id="MobiDB-lite"/>
    </source>
</evidence>
<sequence length="166" mass="18094">MGRPDPHNSIACADSATNDLETNGDSDALVGWLPLSREQPQVKSGDSLMSENVRSWSRNILGPVVTEERQEWKEQEDVEAGNTETAGRNECDCGAIWSRGTAAGNGGPLAPGNLLLSRHASGESWPSQVRRREQGKERGREAGCGEEWGREEEKENGHFGGREGEH</sequence>
<evidence type="ECO:0000313" key="3">
    <source>
        <dbReference type="Proteomes" id="UP001066276"/>
    </source>
</evidence>
<gene>
    <name evidence="2" type="ORF">NDU88_002702</name>
</gene>
<organism evidence="2 3">
    <name type="scientific">Pleurodeles waltl</name>
    <name type="common">Iberian ribbed newt</name>
    <dbReference type="NCBI Taxonomy" id="8319"/>
    <lineage>
        <taxon>Eukaryota</taxon>
        <taxon>Metazoa</taxon>
        <taxon>Chordata</taxon>
        <taxon>Craniata</taxon>
        <taxon>Vertebrata</taxon>
        <taxon>Euteleostomi</taxon>
        <taxon>Amphibia</taxon>
        <taxon>Batrachia</taxon>
        <taxon>Caudata</taxon>
        <taxon>Salamandroidea</taxon>
        <taxon>Salamandridae</taxon>
        <taxon>Pleurodelinae</taxon>
        <taxon>Pleurodeles</taxon>
    </lineage>
</organism>
<accession>A0AAV7W3K2</accession>
<reference evidence="2" key="1">
    <citation type="journal article" date="2022" name="bioRxiv">
        <title>Sequencing and chromosome-scale assembly of the giantPleurodeles waltlgenome.</title>
        <authorList>
            <person name="Brown T."/>
            <person name="Elewa A."/>
            <person name="Iarovenko S."/>
            <person name="Subramanian E."/>
            <person name="Araus A.J."/>
            <person name="Petzold A."/>
            <person name="Susuki M."/>
            <person name="Suzuki K.-i.T."/>
            <person name="Hayashi T."/>
            <person name="Toyoda A."/>
            <person name="Oliveira C."/>
            <person name="Osipova E."/>
            <person name="Leigh N.D."/>
            <person name="Simon A."/>
            <person name="Yun M.H."/>
        </authorList>
    </citation>
    <scope>NUCLEOTIDE SEQUENCE</scope>
    <source>
        <strain evidence="2">20211129_DDA</strain>
        <tissue evidence="2">Liver</tissue>
    </source>
</reference>
<dbReference type="Proteomes" id="UP001066276">
    <property type="component" value="Chromosome 1_2"/>
</dbReference>
<protein>
    <submittedName>
        <fullName evidence="2">Uncharacterized protein</fullName>
    </submittedName>
</protein>
<dbReference type="AlphaFoldDB" id="A0AAV7W3K2"/>
<evidence type="ECO:0000313" key="2">
    <source>
        <dbReference type="EMBL" id="KAJ1207311.1"/>
    </source>
</evidence>
<feature type="compositionally biased region" description="Polar residues" evidence="1">
    <location>
        <begin position="15"/>
        <end position="25"/>
    </location>
</feature>
<dbReference type="EMBL" id="JANPWB010000002">
    <property type="protein sequence ID" value="KAJ1207311.1"/>
    <property type="molecule type" value="Genomic_DNA"/>
</dbReference>
<feature type="compositionally biased region" description="Basic and acidic residues" evidence="1">
    <location>
        <begin position="130"/>
        <end position="166"/>
    </location>
</feature>
<feature type="region of interest" description="Disordered" evidence="1">
    <location>
        <begin position="1"/>
        <end position="25"/>
    </location>
</feature>
<name>A0AAV7W3K2_PLEWA</name>
<keyword evidence="3" id="KW-1185">Reference proteome</keyword>